<dbReference type="InterPro" id="IPR010619">
    <property type="entry name" value="ThrE-like_N"/>
</dbReference>
<keyword evidence="4 7" id="KW-1133">Transmembrane helix</keyword>
<evidence type="ECO:0000256" key="5">
    <source>
        <dbReference type="ARBA" id="ARBA00023136"/>
    </source>
</evidence>
<dbReference type="PANTHER" id="PTHR34390:SF2">
    <property type="entry name" value="SUCCINATE TRANSPORTER SUBUNIT YJJP-RELATED"/>
    <property type="match status" value="1"/>
</dbReference>
<evidence type="ECO:0000256" key="6">
    <source>
        <dbReference type="ARBA" id="ARBA00034125"/>
    </source>
</evidence>
<evidence type="ECO:0000256" key="3">
    <source>
        <dbReference type="ARBA" id="ARBA00022692"/>
    </source>
</evidence>
<dbReference type="Pfam" id="PF06738">
    <property type="entry name" value="ThrE"/>
    <property type="match status" value="1"/>
</dbReference>
<gene>
    <name evidence="9" type="ORF">B7R76_03710</name>
</gene>
<dbReference type="InterPro" id="IPR050539">
    <property type="entry name" value="ThrE_Dicarb/AminoAcid_Exp"/>
</dbReference>
<protein>
    <recommendedName>
        <fullName evidence="8">Threonine/serine exporter-like N-terminal domain-containing protein</fullName>
    </recommendedName>
</protein>
<feature type="transmembrane region" description="Helical" evidence="7">
    <location>
        <begin position="201"/>
        <end position="219"/>
    </location>
</feature>
<feature type="transmembrane region" description="Helical" evidence="7">
    <location>
        <begin position="173"/>
        <end position="195"/>
    </location>
</feature>
<organism evidence="9 10">
    <name type="scientific">Mageeibacillus indolicus</name>
    <dbReference type="NCBI Taxonomy" id="884684"/>
    <lineage>
        <taxon>Bacteria</taxon>
        <taxon>Bacillati</taxon>
        <taxon>Bacillota</taxon>
        <taxon>Clostridia</taxon>
        <taxon>Eubacteriales</taxon>
        <taxon>Oscillospiraceae</taxon>
        <taxon>Mageeibacillus</taxon>
    </lineage>
</organism>
<evidence type="ECO:0000256" key="1">
    <source>
        <dbReference type="ARBA" id="ARBA00004651"/>
    </source>
</evidence>
<keyword evidence="5 7" id="KW-0472">Membrane</keyword>
<feature type="transmembrane region" description="Helical" evidence="7">
    <location>
        <begin position="124"/>
        <end position="143"/>
    </location>
</feature>
<dbReference type="GO" id="GO:0005886">
    <property type="term" value="C:plasma membrane"/>
    <property type="evidence" value="ECO:0007669"/>
    <property type="project" value="UniProtKB-SubCell"/>
</dbReference>
<dbReference type="PANTHER" id="PTHR34390">
    <property type="entry name" value="UPF0442 PROTEIN YJJB-RELATED"/>
    <property type="match status" value="1"/>
</dbReference>
<dbReference type="AlphaFoldDB" id="A0A2J8B5D2"/>
<dbReference type="GO" id="GO:0022857">
    <property type="term" value="F:transmembrane transporter activity"/>
    <property type="evidence" value="ECO:0007669"/>
    <property type="project" value="InterPro"/>
</dbReference>
<accession>A0A2J8B5D2</accession>
<feature type="transmembrane region" description="Helical" evidence="7">
    <location>
        <begin position="240"/>
        <end position="265"/>
    </location>
</feature>
<comment type="caution">
    <text evidence="9">The sequence shown here is derived from an EMBL/GenBank/DDBJ whole genome shotgun (WGS) entry which is preliminary data.</text>
</comment>
<evidence type="ECO:0000256" key="7">
    <source>
        <dbReference type="SAM" id="Phobius"/>
    </source>
</evidence>
<dbReference type="GO" id="GO:0015744">
    <property type="term" value="P:succinate transport"/>
    <property type="evidence" value="ECO:0007669"/>
    <property type="project" value="TreeGrafter"/>
</dbReference>
<sequence>MSENIKAKPITFEQVLELTIDAGQLMLESGAETYRVEQTMNVIMHKLTGSPCSAYATITGITACIEDPDNMKSIVRRVPSRDTNLYVVHVVNQVSRDLAADKLDYAQAKATIDRLKADRTYNSTSRKALGLILMSPAFTLLLSGSPMDVLLSMITSIATVIINYLTRILKLKSIISLGLAALLSALSIRILQVYIFTGANYNLIIAANLMPLFPGTAITNAIRDTINGDYVSASARGIEAIVTATFLAIGTGIGLWISGVITAWVW</sequence>
<keyword evidence="3 7" id="KW-0812">Transmembrane</keyword>
<dbReference type="OMA" id="DHETRMV"/>
<feature type="transmembrane region" description="Helical" evidence="7">
    <location>
        <begin position="149"/>
        <end position="166"/>
    </location>
</feature>
<dbReference type="Proteomes" id="UP000236394">
    <property type="component" value="Unassembled WGS sequence"/>
</dbReference>
<comment type="subcellular location">
    <subcellularLocation>
        <location evidence="1">Cell membrane</location>
        <topology evidence="1">Multi-pass membrane protein</topology>
    </subcellularLocation>
</comment>
<evidence type="ECO:0000256" key="4">
    <source>
        <dbReference type="ARBA" id="ARBA00022989"/>
    </source>
</evidence>
<comment type="similarity">
    <text evidence="6">Belongs to the ThrE exporter (TC 2.A.79) family.</text>
</comment>
<feature type="domain" description="Threonine/serine exporter-like N-terminal" evidence="8">
    <location>
        <begin position="18"/>
        <end position="255"/>
    </location>
</feature>
<evidence type="ECO:0000313" key="9">
    <source>
        <dbReference type="EMBL" id="PNH19985.1"/>
    </source>
</evidence>
<evidence type="ECO:0000259" key="8">
    <source>
        <dbReference type="Pfam" id="PF06738"/>
    </source>
</evidence>
<evidence type="ECO:0000256" key="2">
    <source>
        <dbReference type="ARBA" id="ARBA00022475"/>
    </source>
</evidence>
<dbReference type="RefSeq" id="WP_012993088.1">
    <property type="nucleotide sequence ID" value="NZ_NBZD01000001.1"/>
</dbReference>
<keyword evidence="2" id="KW-1003">Cell membrane</keyword>
<evidence type="ECO:0000313" key="10">
    <source>
        <dbReference type="Proteomes" id="UP000236394"/>
    </source>
</evidence>
<proteinExistence type="inferred from homology"/>
<dbReference type="EMBL" id="NBZD01000001">
    <property type="protein sequence ID" value="PNH19985.1"/>
    <property type="molecule type" value="Genomic_DNA"/>
</dbReference>
<reference evidence="10" key="1">
    <citation type="submission" date="2017-04" db="EMBL/GenBank/DDBJ databases">
        <authorList>
            <person name="Bumgarner R.E."/>
            <person name="Fredricks D.N."/>
            <person name="Srinivasan S."/>
        </authorList>
    </citation>
    <scope>NUCLEOTIDE SEQUENCE [LARGE SCALE GENOMIC DNA]</scope>
    <source>
        <strain evidence="10">KA00405</strain>
    </source>
</reference>
<name>A0A2J8B5D2_9FIRM</name>